<dbReference type="Pfam" id="PF14273">
    <property type="entry name" value="DUF4360"/>
    <property type="match status" value="1"/>
</dbReference>
<dbReference type="EMBL" id="JAPMOU010000004">
    <property type="protein sequence ID" value="MDE1461434.1"/>
    <property type="molecule type" value="Genomic_DNA"/>
</dbReference>
<proteinExistence type="predicted"/>
<reference evidence="2 3" key="1">
    <citation type="submission" date="2022-11" db="EMBL/GenBank/DDBJ databases">
        <title>Spartinivicinus poritis sp. nov., isolated from scleractinian coral Porites lutea.</title>
        <authorList>
            <person name="Zhang G."/>
            <person name="Cai L."/>
            <person name="Wei Q."/>
        </authorList>
    </citation>
    <scope>NUCLEOTIDE SEQUENCE [LARGE SCALE GENOMIC DNA]</scope>
    <source>
        <strain evidence="2 3">A2-2</strain>
    </source>
</reference>
<evidence type="ECO:0000313" key="2">
    <source>
        <dbReference type="EMBL" id="MDE1461434.1"/>
    </source>
</evidence>
<gene>
    <name evidence="2" type="ORF">ORQ98_05585</name>
</gene>
<evidence type="ECO:0000256" key="1">
    <source>
        <dbReference type="SAM" id="SignalP"/>
    </source>
</evidence>
<dbReference type="RefSeq" id="WP_274687794.1">
    <property type="nucleotide sequence ID" value="NZ_JAPMOU010000004.1"/>
</dbReference>
<dbReference type="InterPro" id="IPR025649">
    <property type="entry name" value="DUF4360"/>
</dbReference>
<comment type="caution">
    <text evidence="2">The sequence shown here is derived from an EMBL/GenBank/DDBJ whole genome shotgun (WGS) entry which is preliminary data.</text>
</comment>
<dbReference type="Proteomes" id="UP001528823">
    <property type="component" value="Unassembled WGS sequence"/>
</dbReference>
<name>A0ABT5U506_9GAMM</name>
<evidence type="ECO:0000313" key="3">
    <source>
        <dbReference type="Proteomes" id="UP001528823"/>
    </source>
</evidence>
<keyword evidence="1" id="KW-0732">Signal</keyword>
<feature type="signal peptide" evidence="1">
    <location>
        <begin position="1"/>
        <end position="25"/>
    </location>
</feature>
<organism evidence="2 3">
    <name type="scientific">Spartinivicinus poritis</name>
    <dbReference type="NCBI Taxonomy" id="2994640"/>
    <lineage>
        <taxon>Bacteria</taxon>
        <taxon>Pseudomonadati</taxon>
        <taxon>Pseudomonadota</taxon>
        <taxon>Gammaproteobacteria</taxon>
        <taxon>Oceanospirillales</taxon>
        <taxon>Zooshikellaceae</taxon>
        <taxon>Spartinivicinus</taxon>
    </lineage>
</organism>
<keyword evidence="3" id="KW-1185">Reference proteome</keyword>
<accession>A0ABT5U506</accession>
<protein>
    <submittedName>
        <fullName evidence="2">Uncharacterized protein</fullName>
    </submittedName>
</protein>
<feature type="chain" id="PRO_5046076802" evidence="1">
    <location>
        <begin position="26"/>
        <end position="206"/>
    </location>
</feature>
<sequence>MQYKKLLFKGVSALLLISAVAHLNANQLVSSNSTDPIISDIKFLGDSCNESATIKYDPVSGNTIISFDSLAATIGPEKLQDRAICVIKYVLLVPQQQRALIPAITISGTAESTEASKHLVSLRYRQAGGVGEASIWQFSGLANGDVALTKPMGSEINSCGQSLNLKVSITVDTEFLNRLSVPIERQSTVIRSLVLPKVELQGCPVE</sequence>